<keyword evidence="3" id="KW-0732">Signal</keyword>
<dbReference type="Proteomes" id="UP000005237">
    <property type="component" value="Unassembled WGS sequence"/>
</dbReference>
<keyword evidence="5" id="KW-1185">Reference proteome</keyword>
<feature type="signal peptide" evidence="3">
    <location>
        <begin position="1"/>
        <end position="22"/>
    </location>
</feature>
<feature type="transmembrane region" description="Helical" evidence="2">
    <location>
        <begin position="38"/>
        <end position="63"/>
    </location>
</feature>
<evidence type="ECO:0000313" key="5">
    <source>
        <dbReference type="Proteomes" id="UP000005237"/>
    </source>
</evidence>
<dbReference type="EnsemblMetazoa" id="CJA04354c.1">
    <property type="protein sequence ID" value="CJA04354c.1"/>
    <property type="gene ID" value="WBGene00123560"/>
</dbReference>
<reference evidence="4" key="2">
    <citation type="submission" date="2022-06" db="UniProtKB">
        <authorList>
            <consortium name="EnsemblMetazoa"/>
        </authorList>
    </citation>
    <scope>IDENTIFICATION</scope>
    <source>
        <strain evidence="4">DF5081</strain>
    </source>
</reference>
<protein>
    <submittedName>
        <fullName evidence="4">Uncharacterized protein</fullName>
    </submittedName>
</protein>
<keyword evidence="2" id="KW-1133">Transmembrane helix</keyword>
<feature type="chain" id="PRO_5035862313" evidence="3">
    <location>
        <begin position="23"/>
        <end position="225"/>
    </location>
</feature>
<sequence>MATSKLFATAILVIQSTVSVLAYNNTVHMQPTTGEQVLGYGFLFGFYFAVVCVPIFCTVACVLENFEVGSTSFDTGSQTFLHRIDSAPQVSVVDRSPCYLESGLQVIDSSKNFSRDLPFQHAPNAEIHRIEIRAGSRPQVLVQESREMRLQDGQCRSRAMGRCPVLLKDKWTTSKVPSKNSNRRRRNLKASSDLSTSEASLEQEFNGRTMRRTFHSSAIWRSENK</sequence>
<evidence type="ECO:0000256" key="3">
    <source>
        <dbReference type="SAM" id="SignalP"/>
    </source>
</evidence>
<accession>A0A8R1HKK6</accession>
<evidence type="ECO:0000256" key="1">
    <source>
        <dbReference type="SAM" id="MobiDB-lite"/>
    </source>
</evidence>
<evidence type="ECO:0000313" key="4">
    <source>
        <dbReference type="EnsemblMetazoa" id="CJA04354c.1"/>
    </source>
</evidence>
<name>A0A8R1HKK6_CAEJA</name>
<keyword evidence="2" id="KW-0472">Membrane</keyword>
<reference evidence="5" key="1">
    <citation type="submission" date="2010-08" db="EMBL/GenBank/DDBJ databases">
        <authorList>
            <consortium name="Caenorhabditis japonica Sequencing Consortium"/>
            <person name="Wilson R.K."/>
        </authorList>
    </citation>
    <scope>NUCLEOTIDE SEQUENCE [LARGE SCALE GENOMIC DNA]</scope>
    <source>
        <strain evidence="5">DF5081</strain>
    </source>
</reference>
<feature type="region of interest" description="Disordered" evidence="1">
    <location>
        <begin position="174"/>
        <end position="206"/>
    </location>
</feature>
<dbReference type="AlphaFoldDB" id="A0A8R1HKK6"/>
<keyword evidence="2" id="KW-0812">Transmembrane</keyword>
<evidence type="ECO:0000256" key="2">
    <source>
        <dbReference type="SAM" id="Phobius"/>
    </source>
</evidence>
<organism evidence="4 5">
    <name type="scientific">Caenorhabditis japonica</name>
    <dbReference type="NCBI Taxonomy" id="281687"/>
    <lineage>
        <taxon>Eukaryota</taxon>
        <taxon>Metazoa</taxon>
        <taxon>Ecdysozoa</taxon>
        <taxon>Nematoda</taxon>
        <taxon>Chromadorea</taxon>
        <taxon>Rhabditida</taxon>
        <taxon>Rhabditina</taxon>
        <taxon>Rhabditomorpha</taxon>
        <taxon>Rhabditoidea</taxon>
        <taxon>Rhabditidae</taxon>
        <taxon>Peloderinae</taxon>
        <taxon>Caenorhabditis</taxon>
    </lineage>
</organism>
<proteinExistence type="predicted"/>